<name>A0A0F9JE91_9ZZZZ</name>
<reference evidence="2" key="1">
    <citation type="journal article" date="2015" name="Nature">
        <title>Complex archaea that bridge the gap between prokaryotes and eukaryotes.</title>
        <authorList>
            <person name="Spang A."/>
            <person name="Saw J.H."/>
            <person name="Jorgensen S.L."/>
            <person name="Zaremba-Niedzwiedzka K."/>
            <person name="Martijn J."/>
            <person name="Lind A.E."/>
            <person name="van Eijk R."/>
            <person name="Schleper C."/>
            <person name="Guy L."/>
            <person name="Ettema T.J."/>
        </authorList>
    </citation>
    <scope>NUCLEOTIDE SEQUENCE</scope>
</reference>
<comment type="caution">
    <text evidence="2">The sequence shown here is derived from an EMBL/GenBank/DDBJ whole genome shotgun (WGS) entry which is preliminary data.</text>
</comment>
<dbReference type="AlphaFoldDB" id="A0A0F9JE91"/>
<sequence>MGTVVLRGSVFQAPSLFVGLSGLHGPSLKKSGEREERRGCIREYRGRGRRVVPDVSDEKDRSRPSLSDSSGSGTGFPVRVSLSAFLGSLGPFPKSLHSLEQVLSPLCNPSAPHPGSRIEERNVFAKVAHPSPSCDRFSGSGFSVVGAFLGPLFS</sequence>
<evidence type="ECO:0000256" key="1">
    <source>
        <dbReference type="SAM" id="MobiDB-lite"/>
    </source>
</evidence>
<protein>
    <submittedName>
        <fullName evidence="2">Uncharacterized protein</fullName>
    </submittedName>
</protein>
<gene>
    <name evidence="2" type="ORF">LCGC14_1835950</name>
</gene>
<accession>A0A0F9JE91</accession>
<evidence type="ECO:0000313" key="2">
    <source>
        <dbReference type="EMBL" id="KKL97287.1"/>
    </source>
</evidence>
<feature type="compositionally biased region" description="Basic and acidic residues" evidence="1">
    <location>
        <begin position="30"/>
        <end position="46"/>
    </location>
</feature>
<feature type="region of interest" description="Disordered" evidence="1">
    <location>
        <begin position="24"/>
        <end position="76"/>
    </location>
</feature>
<proteinExistence type="predicted"/>
<dbReference type="EMBL" id="LAZR01018202">
    <property type="protein sequence ID" value="KKL97287.1"/>
    <property type="molecule type" value="Genomic_DNA"/>
</dbReference>
<organism evidence="2">
    <name type="scientific">marine sediment metagenome</name>
    <dbReference type="NCBI Taxonomy" id="412755"/>
    <lineage>
        <taxon>unclassified sequences</taxon>
        <taxon>metagenomes</taxon>
        <taxon>ecological metagenomes</taxon>
    </lineage>
</organism>